<name>A0AA48M054_9ZZZZ</name>
<dbReference type="Pfam" id="PF12836">
    <property type="entry name" value="HHH_3"/>
    <property type="match status" value="1"/>
</dbReference>
<reference evidence="1" key="1">
    <citation type="submission" date="2023-07" db="EMBL/GenBank/DDBJ databases">
        <authorList>
            <person name="Pelsma A.J. K."/>
        </authorList>
    </citation>
    <scope>NUCLEOTIDE SEQUENCE</scope>
</reference>
<gene>
    <name evidence="1" type="ORF">AMST5_00326</name>
</gene>
<evidence type="ECO:0000313" key="1">
    <source>
        <dbReference type="EMBL" id="CAJ0850817.1"/>
    </source>
</evidence>
<sequence length="101" mass="10801">MEFSKMIRSLLLAVAVFAAAPAFAETPAAKPTTTAKMATEAQRLDLNSATIEQLSGVKGFNKTIAEAIVKARPFKTVDDLAARKIVTGDVLTPVKDQLIVR</sequence>
<dbReference type="EMBL" id="OY288114">
    <property type="protein sequence ID" value="CAJ0850817.1"/>
    <property type="molecule type" value="Genomic_DNA"/>
</dbReference>
<protein>
    <recommendedName>
        <fullName evidence="2">Helix-hairpin-helix domain-containing protein</fullName>
    </recommendedName>
</protein>
<proteinExistence type="predicted"/>
<dbReference type="AlphaFoldDB" id="A0AA48M054"/>
<accession>A0AA48M054</accession>
<evidence type="ECO:0008006" key="2">
    <source>
        <dbReference type="Google" id="ProtNLM"/>
    </source>
</evidence>
<dbReference type="Gene3D" id="1.10.150.320">
    <property type="entry name" value="Photosystem II 12 kDa extrinsic protein"/>
    <property type="match status" value="1"/>
</dbReference>
<organism evidence="1">
    <name type="scientific">freshwater sediment metagenome</name>
    <dbReference type="NCBI Taxonomy" id="556182"/>
    <lineage>
        <taxon>unclassified sequences</taxon>
        <taxon>metagenomes</taxon>
        <taxon>ecological metagenomes</taxon>
    </lineage>
</organism>
<dbReference type="SUPFAM" id="SSF81585">
    <property type="entry name" value="PsbU/PolX domain-like"/>
    <property type="match status" value="1"/>
</dbReference>